<evidence type="ECO:0000259" key="8">
    <source>
        <dbReference type="PROSITE" id="PS50261"/>
    </source>
</evidence>
<dbReference type="PANTHER" id="PTHR45902">
    <property type="entry name" value="LATROPHILIN RECEPTOR-LIKE PROTEIN A"/>
    <property type="match status" value="1"/>
</dbReference>
<dbReference type="InterPro" id="IPR017981">
    <property type="entry name" value="GPCR_2-like_7TM"/>
</dbReference>
<feature type="transmembrane region" description="Helical" evidence="6">
    <location>
        <begin position="623"/>
        <end position="645"/>
    </location>
</feature>
<dbReference type="CDD" id="cd15039">
    <property type="entry name" value="7tmB3_Methuselah-like"/>
    <property type="match status" value="1"/>
</dbReference>
<name>A0A9Q1H3L5_HOLLE</name>
<reference evidence="10" key="1">
    <citation type="submission" date="2021-10" db="EMBL/GenBank/DDBJ databases">
        <title>Tropical sea cucumber genome reveals ecological adaptation and Cuvierian tubules defense mechanism.</title>
        <authorList>
            <person name="Chen T."/>
        </authorList>
    </citation>
    <scope>NUCLEOTIDE SEQUENCE</scope>
    <source>
        <strain evidence="10">Nanhai2018</strain>
        <tissue evidence="10">Muscle</tissue>
    </source>
</reference>
<feature type="transmembrane region" description="Helical" evidence="6">
    <location>
        <begin position="651"/>
        <end position="680"/>
    </location>
</feature>
<evidence type="ECO:0000256" key="1">
    <source>
        <dbReference type="ARBA" id="ARBA00004141"/>
    </source>
</evidence>
<feature type="transmembrane region" description="Helical" evidence="6">
    <location>
        <begin position="746"/>
        <end position="772"/>
    </location>
</feature>
<evidence type="ECO:0000256" key="3">
    <source>
        <dbReference type="ARBA" id="ARBA00022989"/>
    </source>
</evidence>
<dbReference type="PROSITE" id="PS50261">
    <property type="entry name" value="G_PROTEIN_RECEP_F2_4"/>
    <property type="match status" value="1"/>
</dbReference>
<dbReference type="InterPro" id="IPR053231">
    <property type="entry name" value="GPCR_LN-TM7"/>
</dbReference>
<keyword evidence="3 6" id="KW-1133">Transmembrane helix</keyword>
<dbReference type="PROSITE" id="PS50958">
    <property type="entry name" value="SMB_2"/>
    <property type="match status" value="1"/>
</dbReference>
<feature type="transmembrane region" description="Helical" evidence="6">
    <location>
        <begin position="593"/>
        <end position="616"/>
    </location>
</feature>
<feature type="transmembrane region" description="Helical" evidence="6">
    <location>
        <begin position="826"/>
        <end position="847"/>
    </location>
</feature>
<evidence type="ECO:0000256" key="4">
    <source>
        <dbReference type="ARBA" id="ARBA00023136"/>
    </source>
</evidence>
<keyword evidence="11" id="KW-1185">Reference proteome</keyword>
<dbReference type="PANTHER" id="PTHR45902:SF1">
    <property type="entry name" value="LATROPHILIN RECEPTOR-LIKE PROTEIN A"/>
    <property type="match status" value="1"/>
</dbReference>
<dbReference type="OrthoDB" id="6134459at2759"/>
<dbReference type="AlphaFoldDB" id="A0A9Q1H3L5"/>
<feature type="signal peptide" evidence="7">
    <location>
        <begin position="1"/>
        <end position="22"/>
    </location>
</feature>
<dbReference type="Proteomes" id="UP001152320">
    <property type="component" value="Chromosome 12"/>
</dbReference>
<dbReference type="GO" id="GO:0016020">
    <property type="term" value="C:membrane"/>
    <property type="evidence" value="ECO:0007669"/>
    <property type="project" value="UniProtKB-SubCell"/>
</dbReference>
<feature type="domain" description="G-protein coupled receptors family 2 profile 2" evidence="8">
    <location>
        <begin position="591"/>
        <end position="850"/>
    </location>
</feature>
<keyword evidence="10" id="KW-0675">Receptor</keyword>
<evidence type="ECO:0000256" key="7">
    <source>
        <dbReference type="SAM" id="SignalP"/>
    </source>
</evidence>
<protein>
    <submittedName>
        <fullName evidence="10">G-protein coupled receptor Mth2</fullName>
    </submittedName>
</protein>
<gene>
    <name evidence="10" type="ORF">HOLleu_24924</name>
</gene>
<dbReference type="GO" id="GO:0004930">
    <property type="term" value="F:G protein-coupled receptor activity"/>
    <property type="evidence" value="ECO:0007669"/>
    <property type="project" value="InterPro"/>
</dbReference>
<feature type="domain" description="SMB" evidence="9">
    <location>
        <begin position="92"/>
        <end position="135"/>
    </location>
</feature>
<evidence type="ECO:0000256" key="6">
    <source>
        <dbReference type="SAM" id="Phobius"/>
    </source>
</evidence>
<evidence type="ECO:0000313" key="10">
    <source>
        <dbReference type="EMBL" id="KAJ8031663.1"/>
    </source>
</evidence>
<accession>A0A9Q1H3L5</accession>
<feature type="chain" id="PRO_5040168632" evidence="7">
    <location>
        <begin position="23"/>
        <end position="1217"/>
    </location>
</feature>
<dbReference type="GO" id="GO:0007166">
    <property type="term" value="P:cell surface receptor signaling pathway"/>
    <property type="evidence" value="ECO:0007669"/>
    <property type="project" value="InterPro"/>
</dbReference>
<dbReference type="Gene3D" id="1.20.1070.10">
    <property type="entry name" value="Rhodopsin 7-helix transmembrane proteins"/>
    <property type="match status" value="1"/>
</dbReference>
<dbReference type="Pfam" id="PF00002">
    <property type="entry name" value="7tm_2"/>
    <property type="match status" value="1"/>
</dbReference>
<keyword evidence="5" id="KW-1015">Disulfide bond</keyword>
<dbReference type="InterPro" id="IPR000832">
    <property type="entry name" value="GPCR_2_secretin-like"/>
</dbReference>
<proteinExistence type="predicted"/>
<feature type="transmembrane region" description="Helical" evidence="6">
    <location>
        <begin position="701"/>
        <end position="726"/>
    </location>
</feature>
<evidence type="ECO:0000256" key="2">
    <source>
        <dbReference type="ARBA" id="ARBA00022692"/>
    </source>
</evidence>
<comment type="caution">
    <text evidence="10">The sequence shown here is derived from an EMBL/GenBank/DDBJ whole genome shotgun (WGS) entry which is preliminary data.</text>
</comment>
<keyword evidence="4 6" id="KW-0472">Membrane</keyword>
<organism evidence="10 11">
    <name type="scientific">Holothuria leucospilota</name>
    <name type="common">Black long sea cucumber</name>
    <name type="synonym">Mertensiothuria leucospilota</name>
    <dbReference type="NCBI Taxonomy" id="206669"/>
    <lineage>
        <taxon>Eukaryota</taxon>
        <taxon>Metazoa</taxon>
        <taxon>Echinodermata</taxon>
        <taxon>Eleutherozoa</taxon>
        <taxon>Echinozoa</taxon>
        <taxon>Holothuroidea</taxon>
        <taxon>Aspidochirotacea</taxon>
        <taxon>Aspidochirotida</taxon>
        <taxon>Holothuriidae</taxon>
        <taxon>Holothuria</taxon>
    </lineage>
</organism>
<dbReference type="EMBL" id="JAIZAY010000012">
    <property type="protein sequence ID" value="KAJ8031663.1"/>
    <property type="molecule type" value="Genomic_DNA"/>
</dbReference>
<sequence>MAVRSFAFTQLIIVAFVEMLTAQNATLIPFEDEWPPPDLTLPPIIISEEEWPPPDFFITSRIIFAPEAPYVNIIAYKLFHLFENISMHILTVKALCTSVSCSNRWSVDYLCQCDDMCEYYGDCCYDVTHATKEFLQSYPTRDLFHCRPLPGLDASTGVNGAPTGYFIVSKCPESTSEGMKAQCEEEPDATSYVKAEMFLPVKDKHGFIYKNIYCARCNGVNESSISIWETSHDCLSCPASLDLHSEHKVQLSSTNCFLSASYQWVTARGCFTGLVNSCPSDFNDTEVISKCQNYLSPGTWNFTWYKNPHCAICNGLIHNLHYSCPVVPEFNIHGNDGFLQDDLFGNLWLLNAVYVEPTITAEENVQEIQRLSQCTRLYPQHLYLAVTIPNHRLQSHSCPYFGKRLEKCVYNQLQRLWANDIELPWRQIVKLPPSDPFATESTLFFHIPPSFTLKPYWESLMAEIFAYLLHSKDDCDFKDMYLYRVCGNLPSPEEVIEPCEGLLELNSSDILARISNDEISEFLNPWTVEPVTDVSLYAFKAKIKGKKIQTYKTQICRVDEKRNPTTLKTDIDQFTTSEPSKLKSSRLTPVEQIFSNTCIALSITCLLLTFITYCTFPPLRNSFGITLMNFVAAFALGQFLIHFVTDYVTQWEFICTSVAIATHFVWLATFAWMSLLAWNLKSTFDNKKLRAINHTSWKTMFGYFCYGWIVPLCVVSMCCTLFFVLSDTIPITYGLVKEVTCWIGNGWVAFSVVIGPLAVTIIVNGVLFSLIVNGIRRSRFRPKDPEEKLPNDRGKTAELLIYIKISLLMGFVWVLGFFISFDKSRILWYTYYTLQALQGILIMLLFAFNRRVRLLWSILAVVEKSHVILVVIPQTKQLSKLSDCCGCLDFKSFHWFQTHYTVSLPSYCYRDCLTPLIAAVSLSGVLLSVFGSFPVDFTINILLDLDRCQSVKAKAIQGIVVGDDTDILALSKTFPKGDGSDNIYIKSLMLPGTPPSAKINLTTKFFHEEFSEVLQDLKIAKDCRFELAERLSVFFKNKIEVIRNSLSPSRLDSTVHVPSCTSKWETLASATEEEFQTIILKSPSPTCLLDPLPSWLAKQLLDVTLLVCTSIVNASLGLGSVPDALKTVVITPLLKKSHLDCNILKNYRPVSNLPFISKVLERVMAKKLSEYMTHNNLHEPSQAAYKQYYSTETALLKVHNDIMWAMEKKGVTHPCPT</sequence>
<keyword evidence="7" id="KW-0732">Signal</keyword>
<evidence type="ECO:0000313" key="11">
    <source>
        <dbReference type="Proteomes" id="UP001152320"/>
    </source>
</evidence>
<evidence type="ECO:0000256" key="5">
    <source>
        <dbReference type="ARBA" id="ARBA00023157"/>
    </source>
</evidence>
<feature type="transmembrane region" description="Helical" evidence="6">
    <location>
        <begin position="799"/>
        <end position="820"/>
    </location>
</feature>
<dbReference type="InterPro" id="IPR001212">
    <property type="entry name" value="Somatomedin_B_dom"/>
</dbReference>
<keyword evidence="2 6" id="KW-0812">Transmembrane</keyword>
<comment type="subcellular location">
    <subcellularLocation>
        <location evidence="1">Membrane</location>
        <topology evidence="1">Multi-pass membrane protein</topology>
    </subcellularLocation>
</comment>
<evidence type="ECO:0000259" key="9">
    <source>
        <dbReference type="PROSITE" id="PS50958"/>
    </source>
</evidence>